<accession>A0ABP1B9B4</accession>
<keyword evidence="2" id="KW-0812">Transmembrane</keyword>
<dbReference type="InterPro" id="IPR011989">
    <property type="entry name" value="ARM-like"/>
</dbReference>
<dbReference type="EMBL" id="OZ023703">
    <property type="protein sequence ID" value="CAK9871631.1"/>
    <property type="molecule type" value="Genomic_DNA"/>
</dbReference>
<keyword evidence="2" id="KW-1133">Transmembrane helix</keyword>
<feature type="region of interest" description="Disordered" evidence="1">
    <location>
        <begin position="342"/>
        <end position="361"/>
    </location>
</feature>
<keyword evidence="2" id="KW-0472">Membrane</keyword>
<keyword evidence="5" id="KW-1185">Reference proteome</keyword>
<feature type="compositionally biased region" description="Acidic residues" evidence="1">
    <location>
        <begin position="566"/>
        <end position="575"/>
    </location>
</feature>
<feature type="transmembrane region" description="Helical" evidence="2">
    <location>
        <begin position="803"/>
        <end position="824"/>
    </location>
</feature>
<protein>
    <recommendedName>
        <fullName evidence="3">TORTIFOLIA1/SINE1-2 N-terminal domain-containing protein</fullName>
    </recommendedName>
</protein>
<dbReference type="PANTHER" id="PTHR31355:SF4">
    <property type="entry name" value="TOG DOMAIN-CONTAINING PROTEIN"/>
    <property type="match status" value="1"/>
</dbReference>
<dbReference type="Proteomes" id="UP001497522">
    <property type="component" value="Chromosome 2"/>
</dbReference>
<evidence type="ECO:0000256" key="1">
    <source>
        <dbReference type="SAM" id="MobiDB-lite"/>
    </source>
</evidence>
<reference evidence="4 5" key="1">
    <citation type="submission" date="2024-03" db="EMBL/GenBank/DDBJ databases">
        <authorList>
            <consortium name="ELIXIR-Norway"/>
            <consortium name="Elixir Norway"/>
        </authorList>
    </citation>
    <scope>NUCLEOTIDE SEQUENCE [LARGE SCALE GENOMIC DNA]</scope>
</reference>
<sequence>MKEGEGEGEVVAVTLSSSSSSSRSYLSPVVRQDLAKLEKGGESRRIAMTMLKQFVEHLDPGSVPRFLAQVSESKDLGGSRTYAISLYEEVARVHGKLIIPQIPRMMATVTRSLSASGSSPPLHQACAKVVSALARYAIDPETSTAQADEILQDISKPLIEAIAAGRLEPVSAGAAICLQALVESEKWKHAPPELISDLCHQTTTALGEKLTQTVAHMQLARSLASINPRPLSVYGPALLRAGEEVLSNADLSWQHRKCAAKMLQAVISILDSDRLGLELSSTKQVLANCQQDKMPHVRTAVCEVLKLLQGAEECSRDTDHSEVCLNESPKITNALKERPYRQCSDSSTLMPTTSTLTHEPPHVSLLPSAKPTISEGCSQVSSRSPPGTGAQYRMGRYSSSGDTHMRGIVPNSSVVAGTFDECHSLASHCESLYPALIFHVGEKNTTESCVQLSDVKEYLPSQISGVEDLSRLPGAGDVWTSKYAHPRARTLGSSIPLPPSLMDKSLSDYATLEENEKDMSKGKNSTPTISEPRLHIATEDFQPFTTPRRLVHSLQSDLSSPHLEDSISDQDDESVTNEGEFADLAGLTGEADMDLDSSSKKDWSMHENSLHADQSIQAEDSIELELDETPRGGVEAVAFCERAHLVDDSSQNAPICQKSLDSCLDRLTTPVSDYQSSQKGHIGVCTHTPELPQTTSRESEVLEFACSSSMKVQSQNTSFGQEQGGMGIIWNSEDGRPGSPMTVMRSLPFEQALGRAREVYCCSQESEPLAMGSVSKSDKGTQEGTSALREINERSLVHDYLKLSWFVEIVLGGTVCLILALALAMTLMPVFDTDPDNSLLPT</sequence>
<dbReference type="InterPro" id="IPR033337">
    <property type="entry name" value="TORTIFOLIA1/SINE1-2"/>
</dbReference>
<dbReference type="Pfam" id="PF24714">
    <property type="entry name" value="TOR1L1_N"/>
    <property type="match status" value="1"/>
</dbReference>
<evidence type="ECO:0000259" key="3">
    <source>
        <dbReference type="Pfam" id="PF24714"/>
    </source>
</evidence>
<feature type="region of interest" description="Disordered" evidence="1">
    <location>
        <begin position="1"/>
        <end position="23"/>
    </location>
</feature>
<feature type="region of interest" description="Disordered" evidence="1">
    <location>
        <begin position="514"/>
        <end position="535"/>
    </location>
</feature>
<feature type="compositionally biased region" description="Low complexity" evidence="1">
    <location>
        <begin position="344"/>
        <end position="357"/>
    </location>
</feature>
<dbReference type="InterPro" id="IPR057600">
    <property type="entry name" value="TORTIFOLIA1/SINE1-2_N"/>
</dbReference>
<dbReference type="Gene3D" id="1.25.10.10">
    <property type="entry name" value="Leucine-rich Repeat Variant"/>
    <property type="match status" value="1"/>
</dbReference>
<dbReference type="InterPro" id="IPR016024">
    <property type="entry name" value="ARM-type_fold"/>
</dbReference>
<gene>
    <name evidence="4" type="ORF">CSSPJE1EN2_LOCUS14299</name>
</gene>
<evidence type="ECO:0000313" key="4">
    <source>
        <dbReference type="EMBL" id="CAK9871631.1"/>
    </source>
</evidence>
<feature type="domain" description="TORTIFOLIA1/SINE1-2 N-terminal" evidence="3">
    <location>
        <begin position="43"/>
        <end position="308"/>
    </location>
</feature>
<evidence type="ECO:0000256" key="2">
    <source>
        <dbReference type="SAM" id="Phobius"/>
    </source>
</evidence>
<proteinExistence type="predicted"/>
<name>A0ABP1B9B4_9BRYO</name>
<dbReference type="PANTHER" id="PTHR31355">
    <property type="entry name" value="MICROTUBULE-ASSOCIATED PROTEIN TORTIFOLIA1"/>
    <property type="match status" value="1"/>
</dbReference>
<feature type="region of interest" description="Disordered" evidence="1">
    <location>
        <begin position="553"/>
        <end position="617"/>
    </location>
</feature>
<organism evidence="4 5">
    <name type="scientific">Sphagnum jensenii</name>
    <dbReference type="NCBI Taxonomy" id="128206"/>
    <lineage>
        <taxon>Eukaryota</taxon>
        <taxon>Viridiplantae</taxon>
        <taxon>Streptophyta</taxon>
        <taxon>Embryophyta</taxon>
        <taxon>Bryophyta</taxon>
        <taxon>Sphagnophytina</taxon>
        <taxon>Sphagnopsida</taxon>
        <taxon>Sphagnales</taxon>
        <taxon>Sphagnaceae</taxon>
        <taxon>Sphagnum</taxon>
    </lineage>
</organism>
<feature type="compositionally biased region" description="Basic and acidic residues" evidence="1">
    <location>
        <begin position="597"/>
        <end position="610"/>
    </location>
</feature>
<dbReference type="SUPFAM" id="SSF48371">
    <property type="entry name" value="ARM repeat"/>
    <property type="match status" value="1"/>
</dbReference>
<evidence type="ECO:0000313" key="5">
    <source>
        <dbReference type="Proteomes" id="UP001497522"/>
    </source>
</evidence>